<accession>A0A2W4XHU3</accession>
<feature type="domain" description="Major facilitator superfamily (MFS) profile" evidence="6">
    <location>
        <begin position="17"/>
        <end position="87"/>
    </location>
</feature>
<dbReference type="PROSITE" id="PS51257">
    <property type="entry name" value="PROKAR_LIPOPROTEIN"/>
    <property type="match status" value="1"/>
</dbReference>
<dbReference type="Proteomes" id="UP000249794">
    <property type="component" value="Unassembled WGS sequence"/>
</dbReference>
<evidence type="ECO:0000313" key="7">
    <source>
        <dbReference type="EMBL" id="PZO56534.1"/>
    </source>
</evidence>
<evidence type="ECO:0000313" key="8">
    <source>
        <dbReference type="Proteomes" id="UP000249794"/>
    </source>
</evidence>
<dbReference type="SUPFAM" id="SSF103473">
    <property type="entry name" value="MFS general substrate transporter"/>
    <property type="match status" value="1"/>
</dbReference>
<evidence type="ECO:0000256" key="3">
    <source>
        <dbReference type="ARBA" id="ARBA00022989"/>
    </source>
</evidence>
<comment type="caution">
    <text evidence="7">The sequence shown here is derived from an EMBL/GenBank/DDBJ whole genome shotgun (WGS) entry which is preliminary data.</text>
</comment>
<keyword evidence="4 5" id="KW-0472">Membrane</keyword>
<dbReference type="PROSITE" id="PS50850">
    <property type="entry name" value="MFS"/>
    <property type="match status" value="1"/>
</dbReference>
<reference evidence="7 8" key="2">
    <citation type="submission" date="2018-06" db="EMBL/GenBank/DDBJ databases">
        <title>Metagenomic assembly of (sub)arctic Cyanobacteria and their associated microbiome from non-axenic cultures.</title>
        <authorList>
            <person name="Baurain D."/>
        </authorList>
    </citation>
    <scope>NUCLEOTIDE SEQUENCE [LARGE SCALE GENOMIC DNA]</scope>
    <source>
        <strain evidence="7">ULC027bin1</strain>
    </source>
</reference>
<evidence type="ECO:0000256" key="4">
    <source>
        <dbReference type="ARBA" id="ARBA00023136"/>
    </source>
</evidence>
<comment type="subcellular location">
    <subcellularLocation>
        <location evidence="1">Cell membrane</location>
        <topology evidence="1">Multi-pass membrane protein</topology>
    </subcellularLocation>
</comment>
<reference evidence="8" key="1">
    <citation type="submission" date="2018-04" db="EMBL/GenBank/DDBJ databases">
        <authorList>
            <person name="Cornet L."/>
        </authorList>
    </citation>
    <scope>NUCLEOTIDE SEQUENCE [LARGE SCALE GENOMIC DNA]</scope>
</reference>
<gene>
    <name evidence="7" type="ORF">DCF15_08425</name>
</gene>
<sequence>MKTKLKRDRLSTERSPLILIMAIACGITIANLYYNQPLLVLLATEFNASAHTVGLIPTLTQVGYALGILLLVPMGDLWERRRLIVMR</sequence>
<dbReference type="AlphaFoldDB" id="A0A2W4XHU3"/>
<feature type="transmembrane region" description="Helical" evidence="5">
    <location>
        <begin position="54"/>
        <end position="78"/>
    </location>
</feature>
<dbReference type="PANTHER" id="PTHR42910:SF1">
    <property type="entry name" value="MAJOR FACILITATOR SUPERFAMILY (MFS) PROFILE DOMAIN-CONTAINING PROTEIN"/>
    <property type="match status" value="1"/>
</dbReference>
<evidence type="ECO:0000256" key="5">
    <source>
        <dbReference type="SAM" id="Phobius"/>
    </source>
</evidence>
<dbReference type="InterPro" id="IPR036259">
    <property type="entry name" value="MFS_trans_sf"/>
</dbReference>
<keyword evidence="2 5" id="KW-0812">Transmembrane</keyword>
<protein>
    <recommendedName>
        <fullName evidence="6">Major facilitator superfamily (MFS) profile domain-containing protein</fullName>
    </recommendedName>
</protein>
<dbReference type="EMBL" id="QBMP01000068">
    <property type="protein sequence ID" value="PZO56534.1"/>
    <property type="molecule type" value="Genomic_DNA"/>
</dbReference>
<evidence type="ECO:0000256" key="2">
    <source>
        <dbReference type="ARBA" id="ARBA00022692"/>
    </source>
</evidence>
<dbReference type="Gene3D" id="1.20.1250.20">
    <property type="entry name" value="MFS general substrate transporter like domains"/>
    <property type="match status" value="1"/>
</dbReference>
<name>A0A2W4XHU3_9CYAN</name>
<evidence type="ECO:0000259" key="6">
    <source>
        <dbReference type="PROSITE" id="PS50850"/>
    </source>
</evidence>
<organism evidence="7 8">
    <name type="scientific">Phormidesmis priestleyi</name>
    <dbReference type="NCBI Taxonomy" id="268141"/>
    <lineage>
        <taxon>Bacteria</taxon>
        <taxon>Bacillati</taxon>
        <taxon>Cyanobacteriota</taxon>
        <taxon>Cyanophyceae</taxon>
        <taxon>Leptolyngbyales</taxon>
        <taxon>Leptolyngbyaceae</taxon>
        <taxon>Phormidesmis</taxon>
    </lineage>
</organism>
<proteinExistence type="predicted"/>
<feature type="transmembrane region" description="Helical" evidence="5">
    <location>
        <begin position="16"/>
        <end position="34"/>
    </location>
</feature>
<keyword evidence="3 5" id="KW-1133">Transmembrane helix</keyword>
<evidence type="ECO:0000256" key="1">
    <source>
        <dbReference type="ARBA" id="ARBA00004651"/>
    </source>
</evidence>
<dbReference type="PANTHER" id="PTHR42910">
    <property type="entry name" value="TRANSPORTER SCO4007-RELATED"/>
    <property type="match status" value="1"/>
</dbReference>
<dbReference type="GO" id="GO:0022857">
    <property type="term" value="F:transmembrane transporter activity"/>
    <property type="evidence" value="ECO:0007669"/>
    <property type="project" value="InterPro"/>
</dbReference>
<dbReference type="GO" id="GO:0005886">
    <property type="term" value="C:plasma membrane"/>
    <property type="evidence" value="ECO:0007669"/>
    <property type="project" value="UniProtKB-SubCell"/>
</dbReference>
<dbReference type="InterPro" id="IPR020846">
    <property type="entry name" value="MFS_dom"/>
</dbReference>